<dbReference type="Pfam" id="PF01476">
    <property type="entry name" value="LysM"/>
    <property type="match status" value="1"/>
</dbReference>
<reference evidence="2" key="1">
    <citation type="submission" date="2020-05" db="EMBL/GenBank/DDBJ databases">
        <authorList>
            <person name="Chiriac C."/>
            <person name="Salcher M."/>
            <person name="Ghai R."/>
            <person name="Kavagutti S V."/>
        </authorList>
    </citation>
    <scope>NUCLEOTIDE SEQUENCE</scope>
</reference>
<evidence type="ECO:0000259" key="1">
    <source>
        <dbReference type="Pfam" id="PF01476"/>
    </source>
</evidence>
<dbReference type="AlphaFoldDB" id="A0A6J6HQU3"/>
<sequence>MTSMTATAAQIHPMSPRRRARLARTLFVISASALMLAGMVFNQSAVATDETVIGSNAFNYVSVMPGDTLWELAETYSDGKSQQDWIAEVILLNNLSSATLSTGDKLALP</sequence>
<feature type="domain" description="LysM" evidence="1">
    <location>
        <begin position="63"/>
        <end position="109"/>
    </location>
</feature>
<proteinExistence type="predicted"/>
<name>A0A6J6HQU3_9ZZZZ</name>
<dbReference type="InterPro" id="IPR036779">
    <property type="entry name" value="LysM_dom_sf"/>
</dbReference>
<accession>A0A6J6HQU3</accession>
<evidence type="ECO:0000313" key="2">
    <source>
        <dbReference type="EMBL" id="CAB4615367.1"/>
    </source>
</evidence>
<protein>
    <submittedName>
        <fullName evidence="2">Unannotated protein</fullName>
    </submittedName>
</protein>
<dbReference type="Gene3D" id="3.10.350.10">
    <property type="entry name" value="LysM domain"/>
    <property type="match status" value="1"/>
</dbReference>
<dbReference type="CDD" id="cd00118">
    <property type="entry name" value="LysM"/>
    <property type="match status" value="1"/>
</dbReference>
<gene>
    <name evidence="2" type="ORF">UFOPK1931_00137</name>
</gene>
<organism evidence="2">
    <name type="scientific">freshwater metagenome</name>
    <dbReference type="NCBI Taxonomy" id="449393"/>
    <lineage>
        <taxon>unclassified sequences</taxon>
        <taxon>metagenomes</taxon>
        <taxon>ecological metagenomes</taxon>
    </lineage>
</organism>
<dbReference type="InterPro" id="IPR018392">
    <property type="entry name" value="LysM"/>
</dbReference>
<dbReference type="EMBL" id="CAEZVE010000011">
    <property type="protein sequence ID" value="CAB4615367.1"/>
    <property type="molecule type" value="Genomic_DNA"/>
</dbReference>